<dbReference type="InterPro" id="IPR011200">
    <property type="entry name" value="UCP012608"/>
</dbReference>
<dbReference type="Proteomes" id="UP000074108">
    <property type="component" value="Unassembled WGS sequence"/>
</dbReference>
<dbReference type="Pfam" id="PF10094">
    <property type="entry name" value="DUF2332"/>
    <property type="match status" value="1"/>
</dbReference>
<evidence type="ECO:0000313" key="1">
    <source>
        <dbReference type="EMBL" id="KUP06286.1"/>
    </source>
</evidence>
<dbReference type="OrthoDB" id="9789360at2"/>
<name>A0A147K825_9BACI</name>
<organism evidence="1 2">
    <name type="scientific">Bacillus coahuilensis p1.1.43</name>
    <dbReference type="NCBI Taxonomy" id="1150625"/>
    <lineage>
        <taxon>Bacteria</taxon>
        <taxon>Bacillati</taxon>
        <taxon>Bacillota</taxon>
        <taxon>Bacilli</taxon>
        <taxon>Bacillales</taxon>
        <taxon>Bacillaceae</taxon>
        <taxon>Bacillus</taxon>
    </lineage>
</organism>
<proteinExistence type="predicted"/>
<evidence type="ECO:0000313" key="2">
    <source>
        <dbReference type="Proteomes" id="UP000074108"/>
    </source>
</evidence>
<dbReference type="PATRIC" id="fig|1150625.3.peg.1928"/>
<reference evidence="1 2" key="1">
    <citation type="journal article" date="2016" name="Front. Microbiol.">
        <title>Microevolution Analysis of Bacillus coahuilensis Unveils Differences in Phosphorus Acquisition Strategies and Their Regulation.</title>
        <authorList>
            <person name="Gomez-Lunar Z."/>
            <person name="Hernandez-Gonzalez I."/>
            <person name="Rodriguez-Torres M.D."/>
            <person name="Souza V."/>
            <person name="Olmedo-Alvarez G."/>
        </authorList>
    </citation>
    <scope>NUCLEOTIDE SEQUENCE [LARGE SCALE GENOMIC DNA]</scope>
    <source>
        <strain evidence="2">p1.1.43</strain>
    </source>
</reference>
<dbReference type="STRING" id="1150625.Q75_09100"/>
<keyword evidence="2" id="KW-1185">Reference proteome</keyword>
<gene>
    <name evidence="1" type="ORF">Q75_09100</name>
</gene>
<dbReference type="RefSeq" id="WP_059351161.1">
    <property type="nucleotide sequence ID" value="NZ_LDYG01000029.1"/>
</dbReference>
<sequence length="340" mass="39538">MEWISKRFKQFAEIECNGSSPLYENLALGVSIDEELLQLCLACKEGQPMPNLLFGAVHFLLLGGTDHPLKNYYSSMTKNPKDPEKAFPYFKDFCQIYKEKITNLLREKIVQTNEVSRCAYLYAAFSYVYERTKKPLALIEIGTSAGLQLLWNEYSYEFSNGKRVGKQTSKVHIISEIRGTEPFLKEEPPPVVERVGIDLHIVHEQDYPWLKALIWPEHERRLDVFEQAVVERKNHSVQLYEGDGIKLLPHFLEKMPVDSIVGVFHTHVANQIPEKEKCFLLDTIKKAGENRDIFHLYNNMWDRKLHLDLYQNGVETNRTIGETDGHGRWFEWSMSIINTQ</sequence>
<accession>A0A147K825</accession>
<comment type="caution">
    <text evidence="1">The sequence shown here is derived from an EMBL/GenBank/DDBJ whole genome shotgun (WGS) entry which is preliminary data.</text>
</comment>
<dbReference type="PIRSF" id="PIRSF012608">
    <property type="entry name" value="UCP012608"/>
    <property type="match status" value="1"/>
</dbReference>
<dbReference type="EMBL" id="LDYG01000029">
    <property type="protein sequence ID" value="KUP06286.1"/>
    <property type="molecule type" value="Genomic_DNA"/>
</dbReference>
<dbReference type="AlphaFoldDB" id="A0A147K825"/>
<protein>
    <recommendedName>
        <fullName evidence="3">DUF2332 domain-containing protein</fullName>
    </recommendedName>
</protein>
<evidence type="ECO:0008006" key="3">
    <source>
        <dbReference type="Google" id="ProtNLM"/>
    </source>
</evidence>